<dbReference type="HOGENOM" id="CLU_078812_0_0_1"/>
<evidence type="ECO:0000256" key="1">
    <source>
        <dbReference type="SAM" id="MobiDB-lite"/>
    </source>
</evidence>
<name>K1QJN0_MAGGI</name>
<accession>K1QJN0</accession>
<dbReference type="Pfam" id="PF08487">
    <property type="entry name" value="VIT"/>
    <property type="match status" value="1"/>
</dbReference>
<feature type="region of interest" description="Disordered" evidence="1">
    <location>
        <begin position="173"/>
        <end position="194"/>
    </location>
</feature>
<reference evidence="2" key="1">
    <citation type="journal article" date="2012" name="Nature">
        <title>The oyster genome reveals stress adaptation and complexity of shell formation.</title>
        <authorList>
            <person name="Zhang G."/>
            <person name="Fang X."/>
            <person name="Guo X."/>
            <person name="Li L."/>
            <person name="Luo R."/>
            <person name="Xu F."/>
            <person name="Yang P."/>
            <person name="Zhang L."/>
            <person name="Wang X."/>
            <person name="Qi H."/>
            <person name="Xiong Z."/>
            <person name="Que H."/>
            <person name="Xie Y."/>
            <person name="Holland P.W."/>
            <person name="Paps J."/>
            <person name="Zhu Y."/>
            <person name="Wu F."/>
            <person name="Chen Y."/>
            <person name="Wang J."/>
            <person name="Peng C."/>
            <person name="Meng J."/>
            <person name="Yang L."/>
            <person name="Liu J."/>
            <person name="Wen B."/>
            <person name="Zhang N."/>
            <person name="Huang Z."/>
            <person name="Zhu Q."/>
            <person name="Feng Y."/>
            <person name="Mount A."/>
            <person name="Hedgecock D."/>
            <person name="Xu Z."/>
            <person name="Liu Y."/>
            <person name="Domazet-Loso T."/>
            <person name="Du Y."/>
            <person name="Sun X."/>
            <person name="Zhang S."/>
            <person name="Liu B."/>
            <person name="Cheng P."/>
            <person name="Jiang X."/>
            <person name="Li J."/>
            <person name="Fan D."/>
            <person name="Wang W."/>
            <person name="Fu W."/>
            <person name="Wang T."/>
            <person name="Wang B."/>
            <person name="Zhang J."/>
            <person name="Peng Z."/>
            <person name="Li Y."/>
            <person name="Li N."/>
            <person name="Wang J."/>
            <person name="Chen M."/>
            <person name="He Y."/>
            <person name="Tan F."/>
            <person name="Song X."/>
            <person name="Zheng Q."/>
            <person name="Huang R."/>
            <person name="Yang H."/>
            <person name="Du X."/>
            <person name="Chen L."/>
            <person name="Yang M."/>
            <person name="Gaffney P.M."/>
            <person name="Wang S."/>
            <person name="Luo L."/>
            <person name="She Z."/>
            <person name="Ming Y."/>
            <person name="Huang W."/>
            <person name="Zhang S."/>
            <person name="Huang B."/>
            <person name="Zhang Y."/>
            <person name="Qu T."/>
            <person name="Ni P."/>
            <person name="Miao G."/>
            <person name="Wang J."/>
            <person name="Wang Q."/>
            <person name="Steinberg C.E."/>
            <person name="Wang H."/>
            <person name="Li N."/>
            <person name="Qian L."/>
            <person name="Zhang G."/>
            <person name="Li Y."/>
            <person name="Yang H."/>
            <person name="Liu X."/>
            <person name="Wang J."/>
            <person name="Yin Y."/>
            <person name="Wang J."/>
        </authorList>
    </citation>
    <scope>NUCLEOTIDE SEQUENCE [LARGE SCALE GENOMIC DNA]</scope>
    <source>
        <strain evidence="2">05x7-T-G4-1.051#20</strain>
    </source>
</reference>
<proteinExistence type="predicted"/>
<protein>
    <submittedName>
        <fullName evidence="2">Inter-alpha-trypsin inhibitor heavy chain H3</fullName>
    </submittedName>
</protein>
<evidence type="ECO:0000313" key="2">
    <source>
        <dbReference type="EMBL" id="EKC29055.1"/>
    </source>
</evidence>
<dbReference type="SMART" id="SM00609">
    <property type="entry name" value="VIT"/>
    <property type="match status" value="1"/>
</dbReference>
<dbReference type="InParanoid" id="K1QJN0"/>
<dbReference type="AlphaFoldDB" id="K1QJN0"/>
<sequence length="226" mass="25524">MSDIRFRFATTLVTSEVANPANTSQEVRFDVTLPNEAFISDFQMEIGGKIYPGEVNEKVAAQKKYDAAKKKGQSAGQVKQKPRNTNRFSVEVNVGAQEKVVFNLTYQELLKRKRGSYEHVIYINPRQIVADFQIHVSIEESRELTGVRVPPIRNELEQNLEIKGDNTLAVVSRPTTKSARISYSPSEADQRQDSERGISGLFIVEYDIDRETNAGDVMVNIIHPTY</sequence>
<dbReference type="EMBL" id="JH818307">
    <property type="protein sequence ID" value="EKC29055.1"/>
    <property type="molecule type" value="Genomic_DNA"/>
</dbReference>
<organism evidence="2">
    <name type="scientific">Magallana gigas</name>
    <name type="common">Pacific oyster</name>
    <name type="synonym">Crassostrea gigas</name>
    <dbReference type="NCBI Taxonomy" id="29159"/>
    <lineage>
        <taxon>Eukaryota</taxon>
        <taxon>Metazoa</taxon>
        <taxon>Spiralia</taxon>
        <taxon>Lophotrochozoa</taxon>
        <taxon>Mollusca</taxon>
        <taxon>Bivalvia</taxon>
        <taxon>Autobranchia</taxon>
        <taxon>Pteriomorphia</taxon>
        <taxon>Ostreida</taxon>
        <taxon>Ostreoidea</taxon>
        <taxon>Ostreidae</taxon>
        <taxon>Magallana</taxon>
    </lineage>
</organism>
<dbReference type="InterPro" id="IPR050934">
    <property type="entry name" value="ITIH"/>
</dbReference>
<dbReference type="InterPro" id="IPR013694">
    <property type="entry name" value="VIT"/>
</dbReference>
<dbReference type="PANTHER" id="PTHR10338">
    <property type="entry name" value="INTER-ALPHA-TRYPSIN INHIBITOR HEAVY CHAIN FAMILY MEMBER"/>
    <property type="match status" value="1"/>
</dbReference>
<dbReference type="PROSITE" id="PS51468">
    <property type="entry name" value="VIT"/>
    <property type="match status" value="1"/>
</dbReference>
<feature type="compositionally biased region" description="Polar residues" evidence="1">
    <location>
        <begin position="173"/>
        <end position="187"/>
    </location>
</feature>
<dbReference type="PANTHER" id="PTHR10338:SF108">
    <property type="entry name" value="INTER-ALPHA-TRYPSIN INHIBITOR HEAVY CHAIN H4-LIKE PROTEIN"/>
    <property type="match status" value="1"/>
</dbReference>
<gene>
    <name evidence="2" type="ORF">CGI_10010059</name>
</gene>